<accession>A0ACA9RLK0</accession>
<protein>
    <submittedName>
        <fullName evidence="1">24719_t:CDS:1</fullName>
    </submittedName>
</protein>
<gene>
    <name evidence="1" type="ORF">RPERSI_LOCUS20515</name>
</gene>
<proteinExistence type="predicted"/>
<name>A0ACA9RLK0_9GLOM</name>
<evidence type="ECO:0000313" key="1">
    <source>
        <dbReference type="EMBL" id="CAG8798383.1"/>
    </source>
</evidence>
<sequence>DIAIVIAISLDIKSRSDIGMIIKNSHLACSLISNQIYDCGF</sequence>
<comment type="caution">
    <text evidence="1">The sequence shown here is derived from an EMBL/GenBank/DDBJ whole genome shotgun (WGS) entry which is preliminary data.</text>
</comment>
<organism evidence="1 2">
    <name type="scientific">Racocetra persica</name>
    <dbReference type="NCBI Taxonomy" id="160502"/>
    <lineage>
        <taxon>Eukaryota</taxon>
        <taxon>Fungi</taxon>
        <taxon>Fungi incertae sedis</taxon>
        <taxon>Mucoromycota</taxon>
        <taxon>Glomeromycotina</taxon>
        <taxon>Glomeromycetes</taxon>
        <taxon>Diversisporales</taxon>
        <taxon>Gigasporaceae</taxon>
        <taxon>Racocetra</taxon>
    </lineage>
</organism>
<feature type="non-terminal residue" evidence="1">
    <location>
        <position position="1"/>
    </location>
</feature>
<evidence type="ECO:0000313" key="2">
    <source>
        <dbReference type="Proteomes" id="UP000789920"/>
    </source>
</evidence>
<dbReference type="Proteomes" id="UP000789920">
    <property type="component" value="Unassembled WGS sequence"/>
</dbReference>
<reference evidence="1" key="1">
    <citation type="submission" date="2021-06" db="EMBL/GenBank/DDBJ databases">
        <authorList>
            <person name="Kallberg Y."/>
            <person name="Tangrot J."/>
            <person name="Rosling A."/>
        </authorList>
    </citation>
    <scope>NUCLEOTIDE SEQUENCE</scope>
    <source>
        <strain evidence="1">MA461A</strain>
    </source>
</reference>
<keyword evidence="2" id="KW-1185">Reference proteome</keyword>
<dbReference type="EMBL" id="CAJVQC010058171">
    <property type="protein sequence ID" value="CAG8798383.1"/>
    <property type="molecule type" value="Genomic_DNA"/>
</dbReference>